<evidence type="ECO:0000313" key="2">
    <source>
        <dbReference type="Proteomes" id="UP000000467"/>
    </source>
</evidence>
<dbReference type="AlphaFoldDB" id="K4LCJ3"/>
<dbReference type="OrthoDB" id="1725395at2"/>
<dbReference type="STRING" id="1089553.Tph_c02160"/>
<dbReference type="EMBL" id="CP003732">
    <property type="protein sequence ID" value="AFV10463.1"/>
    <property type="molecule type" value="Genomic_DNA"/>
</dbReference>
<dbReference type="Proteomes" id="UP000000467">
    <property type="component" value="Chromosome"/>
</dbReference>
<evidence type="ECO:0000313" key="1">
    <source>
        <dbReference type="EMBL" id="AFV10463.1"/>
    </source>
</evidence>
<gene>
    <name evidence="1" type="ordered locus">Tph_c02160</name>
</gene>
<reference evidence="1 2" key="1">
    <citation type="journal article" date="2012" name="BMC Genomics">
        <title>Genome-guided analysis of physiological and morphological traits of the fermentative acetate oxidizer Thermacetogenium phaeum.</title>
        <authorList>
            <person name="Oehler D."/>
            <person name="Poehlein A."/>
            <person name="Leimbach A."/>
            <person name="Muller N."/>
            <person name="Daniel R."/>
            <person name="Gottschalk G."/>
            <person name="Schink B."/>
        </authorList>
    </citation>
    <scope>NUCLEOTIDE SEQUENCE [LARGE SCALE GENOMIC DNA]</scope>
    <source>
        <strain evidence="2">ATCC BAA-254 / DSM 26808 / PB</strain>
    </source>
</reference>
<dbReference type="RefSeq" id="WP_015049382.1">
    <property type="nucleotide sequence ID" value="NC_018870.1"/>
</dbReference>
<dbReference type="HOGENOM" id="CLU_2541497_0_0_9"/>
<protein>
    <submittedName>
        <fullName evidence="1">Uncharacterized protein</fullName>
    </submittedName>
</protein>
<accession>K4LCJ3</accession>
<dbReference type="KEGG" id="tpz:Tph_c02160"/>
<keyword evidence="2" id="KW-1185">Reference proteome</keyword>
<name>K4LCJ3_THEPS</name>
<proteinExistence type="predicted"/>
<sequence length="83" mass="9582">MLSALEKVSQDFLALTLQEKLEFLKRITNTPPGEWVEMDGKLHFIPEGPPATEEEEEVFQRENEEIDAGRGITLHELKKKFEV</sequence>
<organism evidence="1 2">
    <name type="scientific">Thermacetogenium phaeum (strain ATCC BAA-254 / DSM 26808 / PB)</name>
    <dbReference type="NCBI Taxonomy" id="1089553"/>
    <lineage>
        <taxon>Bacteria</taxon>
        <taxon>Bacillati</taxon>
        <taxon>Bacillota</taxon>
        <taxon>Clostridia</taxon>
        <taxon>Thermoanaerobacterales</taxon>
        <taxon>Thermoanaerobacteraceae</taxon>
        <taxon>Thermacetogenium</taxon>
    </lineage>
</organism>